<dbReference type="InterPro" id="IPR041664">
    <property type="entry name" value="AAA_16"/>
</dbReference>
<dbReference type="RefSeq" id="WP_124953953.1">
    <property type="nucleotide sequence ID" value="NZ_RRCH01000008.1"/>
</dbReference>
<dbReference type="Gene3D" id="1.10.8.60">
    <property type="match status" value="1"/>
</dbReference>
<dbReference type="SUPFAM" id="SSF52540">
    <property type="entry name" value="P-loop containing nucleoside triphosphate hydrolases"/>
    <property type="match status" value="1"/>
</dbReference>
<gene>
    <name evidence="2" type="ORF">EIK79_04515</name>
</gene>
<evidence type="ECO:0000313" key="3">
    <source>
        <dbReference type="Proteomes" id="UP000282322"/>
    </source>
</evidence>
<comment type="caution">
    <text evidence="2">The sequence shown here is derived from an EMBL/GenBank/DDBJ whole genome shotgun (WGS) entry which is preliminary data.</text>
</comment>
<dbReference type="AlphaFoldDB" id="A0A3P3RGH4"/>
<feature type="domain" description="Orc1-like AAA ATPase" evidence="1">
    <location>
        <begin position="35"/>
        <end position="171"/>
    </location>
</feature>
<accession>A0A3P3RGH4</accession>
<dbReference type="Proteomes" id="UP000282322">
    <property type="component" value="Unassembled WGS sequence"/>
</dbReference>
<dbReference type="InterPro" id="IPR027417">
    <property type="entry name" value="P-loop_NTPase"/>
</dbReference>
<keyword evidence="3" id="KW-1185">Reference proteome</keyword>
<dbReference type="EMBL" id="RRCH01000008">
    <property type="protein sequence ID" value="RRJ32494.1"/>
    <property type="molecule type" value="Genomic_DNA"/>
</dbReference>
<evidence type="ECO:0000313" key="2">
    <source>
        <dbReference type="EMBL" id="RRJ32494.1"/>
    </source>
</evidence>
<reference evidence="2 3" key="1">
    <citation type="submission" date="2018-11" db="EMBL/GenBank/DDBJ databases">
        <title>Taxonoimc description of Halomarina strain SPP-AMP-1.</title>
        <authorList>
            <person name="Pal Y."/>
            <person name="Srinivasana K."/>
            <person name="Verma A."/>
            <person name="Kumar P."/>
        </authorList>
    </citation>
    <scope>NUCLEOTIDE SEQUENCE [LARGE SCALE GENOMIC DNA]</scope>
    <source>
        <strain evidence="2 3">SPP-AMP-1</strain>
    </source>
</reference>
<dbReference type="OrthoDB" id="213998at2157"/>
<organism evidence="2 3">
    <name type="scientific">Halocatena pleomorpha</name>
    <dbReference type="NCBI Taxonomy" id="1785090"/>
    <lineage>
        <taxon>Archaea</taxon>
        <taxon>Methanobacteriati</taxon>
        <taxon>Methanobacteriota</taxon>
        <taxon>Stenosarchaea group</taxon>
        <taxon>Halobacteria</taxon>
        <taxon>Halobacteriales</taxon>
        <taxon>Natronomonadaceae</taxon>
        <taxon>Halocatena</taxon>
    </lineage>
</organism>
<dbReference type="Pfam" id="PF13191">
    <property type="entry name" value="AAA_16"/>
    <property type="match status" value="1"/>
</dbReference>
<dbReference type="Gene3D" id="3.40.50.300">
    <property type="entry name" value="P-loop containing nucleotide triphosphate hydrolases"/>
    <property type="match status" value="1"/>
</dbReference>
<proteinExistence type="predicted"/>
<protein>
    <submittedName>
        <fullName evidence="2">AAA family ATPase</fullName>
    </submittedName>
</protein>
<name>A0A3P3RGH4_9EURY</name>
<evidence type="ECO:0000259" key="1">
    <source>
        <dbReference type="Pfam" id="PF13191"/>
    </source>
</evidence>
<sequence>MNLTARIRRRQRSGPTTRLIVEYDAISPAVHVEEPIGRGPVVERLLDYMESAFDGELPPNAYVWGAPGAGKSAIITALFDRLERLLHRSREAIHTATRTHPDGTPSFVYVDARRSTSEFGLHQTILDSVVVESVPEHGVGIDSIQSWLNEFLTDNRTLVAVDHVGESGTYSVLELASMLEQFDGLSWVAVGQQPPDELERVPSERIEIPAYDDHVLVDVLTERASNGLAQRAVSHEQLRRLVGWADGNAHDAIAALFGAAIDAIEHDRSRISEQNLQTGMAVVPRPSVSLARVLSLADSRQSVLRELVDLAESQRSSVGTTTKAIAASSTIELSEATVKRFLYELAETGVIERVTNDTGERSIGRPPSRIEPRFPTRVFRHVYDLKRE</sequence>